<reference evidence="1 2" key="2">
    <citation type="journal article" date="2022" name="Mol. Ecol. Resour.">
        <title>The genomes of chicory, endive, great burdock and yacon provide insights into Asteraceae paleo-polyploidization history and plant inulin production.</title>
        <authorList>
            <person name="Fan W."/>
            <person name="Wang S."/>
            <person name="Wang H."/>
            <person name="Wang A."/>
            <person name="Jiang F."/>
            <person name="Liu H."/>
            <person name="Zhao H."/>
            <person name="Xu D."/>
            <person name="Zhang Y."/>
        </authorList>
    </citation>
    <scope>NUCLEOTIDE SEQUENCE [LARGE SCALE GENOMIC DNA]</scope>
    <source>
        <strain evidence="2">cv. Yunnan</strain>
        <tissue evidence="1">Leaves</tissue>
    </source>
</reference>
<protein>
    <submittedName>
        <fullName evidence="1">Uncharacterized protein</fullName>
    </submittedName>
</protein>
<evidence type="ECO:0000313" key="2">
    <source>
        <dbReference type="Proteomes" id="UP001056120"/>
    </source>
</evidence>
<organism evidence="1 2">
    <name type="scientific">Smallanthus sonchifolius</name>
    <dbReference type="NCBI Taxonomy" id="185202"/>
    <lineage>
        <taxon>Eukaryota</taxon>
        <taxon>Viridiplantae</taxon>
        <taxon>Streptophyta</taxon>
        <taxon>Embryophyta</taxon>
        <taxon>Tracheophyta</taxon>
        <taxon>Spermatophyta</taxon>
        <taxon>Magnoliopsida</taxon>
        <taxon>eudicotyledons</taxon>
        <taxon>Gunneridae</taxon>
        <taxon>Pentapetalae</taxon>
        <taxon>asterids</taxon>
        <taxon>campanulids</taxon>
        <taxon>Asterales</taxon>
        <taxon>Asteraceae</taxon>
        <taxon>Asteroideae</taxon>
        <taxon>Heliantheae alliance</taxon>
        <taxon>Millerieae</taxon>
        <taxon>Smallanthus</taxon>
    </lineage>
</organism>
<reference evidence="2" key="1">
    <citation type="journal article" date="2022" name="Mol. Ecol. Resour.">
        <title>The genomes of chicory, endive, great burdock and yacon provide insights into Asteraceae palaeo-polyploidization history and plant inulin production.</title>
        <authorList>
            <person name="Fan W."/>
            <person name="Wang S."/>
            <person name="Wang H."/>
            <person name="Wang A."/>
            <person name="Jiang F."/>
            <person name="Liu H."/>
            <person name="Zhao H."/>
            <person name="Xu D."/>
            <person name="Zhang Y."/>
        </authorList>
    </citation>
    <scope>NUCLEOTIDE SEQUENCE [LARGE SCALE GENOMIC DNA]</scope>
    <source>
        <strain evidence="2">cv. Yunnan</strain>
    </source>
</reference>
<sequence length="173" mass="19043">MGPDCSFGSVILELGKAVVETHHVKQATEEPTYPSFPKENGDHSLRDSPILPPKNCWEGSRKASLTMDSDEEPLSDSDDLLSLSAEEKKQIFVPRWGLLVVQCLTIPPLLVTSCIMLSLTRIIFTIVPLDSRVRVIVTVYPSVMDLEKALEVAKGESEGYATKLAAQQADCDR</sequence>
<dbReference type="Proteomes" id="UP001056120">
    <property type="component" value="Linkage Group LG01"/>
</dbReference>
<keyword evidence="2" id="KW-1185">Reference proteome</keyword>
<proteinExistence type="predicted"/>
<accession>A0ACB9K413</accession>
<name>A0ACB9K413_9ASTR</name>
<evidence type="ECO:0000313" key="1">
    <source>
        <dbReference type="EMBL" id="KAI3827055.1"/>
    </source>
</evidence>
<gene>
    <name evidence="1" type="ORF">L1987_01117</name>
</gene>
<comment type="caution">
    <text evidence="1">The sequence shown here is derived from an EMBL/GenBank/DDBJ whole genome shotgun (WGS) entry which is preliminary data.</text>
</comment>
<dbReference type="EMBL" id="CM042018">
    <property type="protein sequence ID" value="KAI3827055.1"/>
    <property type="molecule type" value="Genomic_DNA"/>
</dbReference>